<dbReference type="OrthoDB" id="7282764at2"/>
<feature type="compositionally biased region" description="Basic and acidic residues" evidence="1">
    <location>
        <begin position="7"/>
        <end position="19"/>
    </location>
</feature>
<proteinExistence type="predicted"/>
<keyword evidence="3" id="KW-1185">Reference proteome</keyword>
<feature type="region of interest" description="Disordered" evidence="1">
    <location>
        <begin position="1"/>
        <end position="61"/>
    </location>
</feature>
<evidence type="ECO:0000256" key="1">
    <source>
        <dbReference type="SAM" id="MobiDB-lite"/>
    </source>
</evidence>
<dbReference type="AlphaFoldDB" id="A0A845BC43"/>
<protein>
    <submittedName>
        <fullName evidence="2">Uncharacterized protein</fullName>
    </submittedName>
</protein>
<reference evidence="2 3" key="1">
    <citation type="submission" date="2019-03" db="EMBL/GenBank/DDBJ databases">
        <title>Roseomonas sp. a novel Roseomonas species isolated from Sea whip Gorgonian.</title>
        <authorList>
            <person name="Li F."/>
            <person name="Pan X."/>
            <person name="Huang S."/>
            <person name="Li Z."/>
            <person name="Meng B."/>
        </authorList>
    </citation>
    <scope>NUCLEOTIDE SEQUENCE [LARGE SCALE GENOMIC DNA]</scope>
    <source>
        <strain evidence="2 3">M0104</strain>
    </source>
</reference>
<name>A0A845BC43_9PROT</name>
<comment type="caution">
    <text evidence="2">The sequence shown here is derived from an EMBL/GenBank/DDBJ whole genome shotgun (WGS) entry which is preliminary data.</text>
</comment>
<dbReference type="RefSeq" id="WP_160936055.1">
    <property type="nucleotide sequence ID" value="NZ_SNVJ01000004.1"/>
</dbReference>
<sequence>MTVKPPEGPKARYPAEKASEGYIPKPPSKGETDRISEQQGLITDEWTGEPPAAGKPGKRGA</sequence>
<gene>
    <name evidence="2" type="ORF">E0493_06120</name>
</gene>
<evidence type="ECO:0000313" key="3">
    <source>
        <dbReference type="Proteomes" id="UP000460715"/>
    </source>
</evidence>
<organism evidence="2 3">
    <name type="scientific">Teichococcus coralli</name>
    <dbReference type="NCBI Taxonomy" id="2545983"/>
    <lineage>
        <taxon>Bacteria</taxon>
        <taxon>Pseudomonadati</taxon>
        <taxon>Pseudomonadota</taxon>
        <taxon>Alphaproteobacteria</taxon>
        <taxon>Acetobacterales</taxon>
        <taxon>Roseomonadaceae</taxon>
        <taxon>Roseomonas</taxon>
    </lineage>
</organism>
<accession>A0A845BC43</accession>
<dbReference type="Proteomes" id="UP000460715">
    <property type="component" value="Unassembled WGS sequence"/>
</dbReference>
<dbReference type="EMBL" id="SNVJ01000004">
    <property type="protein sequence ID" value="MXP62927.1"/>
    <property type="molecule type" value="Genomic_DNA"/>
</dbReference>
<evidence type="ECO:0000313" key="2">
    <source>
        <dbReference type="EMBL" id="MXP62927.1"/>
    </source>
</evidence>